<dbReference type="KEGG" id="ffu:CLAFUR5_02402"/>
<dbReference type="Proteomes" id="UP000756132">
    <property type="component" value="Chromosome 2"/>
</dbReference>
<accession>A0A9Q8LCV2</accession>
<gene>
    <name evidence="1" type="ORF">CLAFUR5_02402</name>
</gene>
<proteinExistence type="predicted"/>
<dbReference type="RefSeq" id="XP_047758759.1">
    <property type="nucleotide sequence ID" value="XM_047901550.1"/>
</dbReference>
<reference evidence="1" key="1">
    <citation type="submission" date="2021-12" db="EMBL/GenBank/DDBJ databases">
        <authorList>
            <person name="Zaccaron A."/>
            <person name="Stergiopoulos I."/>
        </authorList>
    </citation>
    <scope>NUCLEOTIDE SEQUENCE</scope>
    <source>
        <strain evidence="1">Race5_Kim</strain>
    </source>
</reference>
<protein>
    <submittedName>
        <fullName evidence="1">Uncharacterized protein</fullName>
    </submittedName>
</protein>
<sequence length="218" mass="24779">MDMFRHRDAPILQYPTFHSTIVVSAEGKHYKITNVLFDSGASSNFISRKLCKRFGLKYYPFIADMTFNTANGQVQHTEEVDLTISIAGVFQNLSFIRQRGLHHHHFTIILGTPGFWKYQLQMRWGFGAKRETLVTIEADSTLQPNVQERNIVVEAEQRHGPSMVIELKDMAVQNEALKLGETVEQRQERQGAEAAAVSRALQEVEMSRAIEDALAGMR</sequence>
<evidence type="ECO:0000313" key="1">
    <source>
        <dbReference type="EMBL" id="UJO14393.1"/>
    </source>
</evidence>
<dbReference type="CDD" id="cd00303">
    <property type="entry name" value="retropepsin_like"/>
    <property type="match status" value="1"/>
</dbReference>
<reference evidence="1" key="2">
    <citation type="journal article" date="2022" name="Microb. Genom.">
        <title>A chromosome-scale genome assembly of the tomato pathogen Cladosporium fulvum reveals a compartmentalized genome architecture and the presence of a dispensable chromosome.</title>
        <authorList>
            <person name="Zaccaron A.Z."/>
            <person name="Chen L.H."/>
            <person name="Samaras A."/>
            <person name="Stergiopoulos I."/>
        </authorList>
    </citation>
    <scope>NUCLEOTIDE SEQUENCE</scope>
    <source>
        <strain evidence="1">Race5_Kim</strain>
    </source>
</reference>
<dbReference type="AlphaFoldDB" id="A0A9Q8LCV2"/>
<dbReference type="EMBL" id="CP090164">
    <property type="protein sequence ID" value="UJO14393.1"/>
    <property type="molecule type" value="Genomic_DNA"/>
</dbReference>
<dbReference type="GeneID" id="71982280"/>
<organism evidence="1 2">
    <name type="scientific">Passalora fulva</name>
    <name type="common">Tomato leaf mold</name>
    <name type="synonym">Cladosporium fulvum</name>
    <dbReference type="NCBI Taxonomy" id="5499"/>
    <lineage>
        <taxon>Eukaryota</taxon>
        <taxon>Fungi</taxon>
        <taxon>Dikarya</taxon>
        <taxon>Ascomycota</taxon>
        <taxon>Pezizomycotina</taxon>
        <taxon>Dothideomycetes</taxon>
        <taxon>Dothideomycetidae</taxon>
        <taxon>Mycosphaerellales</taxon>
        <taxon>Mycosphaerellaceae</taxon>
        <taxon>Fulvia</taxon>
    </lineage>
</organism>
<dbReference type="SUPFAM" id="SSF50630">
    <property type="entry name" value="Acid proteases"/>
    <property type="match status" value="1"/>
</dbReference>
<dbReference type="InterPro" id="IPR021109">
    <property type="entry name" value="Peptidase_aspartic_dom_sf"/>
</dbReference>
<keyword evidence="2" id="KW-1185">Reference proteome</keyword>
<name>A0A9Q8LCV2_PASFU</name>
<evidence type="ECO:0000313" key="2">
    <source>
        <dbReference type="Proteomes" id="UP000756132"/>
    </source>
</evidence>
<dbReference type="Gene3D" id="2.40.70.10">
    <property type="entry name" value="Acid Proteases"/>
    <property type="match status" value="1"/>
</dbReference>
<dbReference type="Pfam" id="PF13650">
    <property type="entry name" value="Asp_protease_2"/>
    <property type="match status" value="1"/>
</dbReference>